<evidence type="ECO:0000256" key="6">
    <source>
        <dbReference type="ARBA" id="ARBA00022989"/>
    </source>
</evidence>
<evidence type="ECO:0000256" key="7">
    <source>
        <dbReference type="ARBA" id="ARBA00023136"/>
    </source>
</evidence>
<keyword evidence="4 8" id="KW-1003">Cell membrane</keyword>
<evidence type="ECO:0000256" key="4">
    <source>
        <dbReference type="ARBA" id="ARBA00022475"/>
    </source>
</evidence>
<feature type="transmembrane region" description="Helical" evidence="8">
    <location>
        <begin position="232"/>
        <end position="250"/>
    </location>
</feature>
<feature type="transmembrane region" description="Helical" evidence="8">
    <location>
        <begin position="190"/>
        <end position="211"/>
    </location>
</feature>
<reference evidence="10" key="1">
    <citation type="submission" date="2016-10" db="EMBL/GenBank/DDBJ databases">
        <authorList>
            <person name="Varghese N."/>
            <person name="Submissions S."/>
        </authorList>
    </citation>
    <scope>NUCLEOTIDE SEQUENCE [LARGE SCALE GENOMIC DNA]</scope>
    <source>
        <strain evidence="10">CGMCC 1.8704</strain>
    </source>
</reference>
<dbReference type="OrthoDB" id="554695at2"/>
<evidence type="ECO:0000256" key="2">
    <source>
        <dbReference type="ARBA" id="ARBA00009142"/>
    </source>
</evidence>
<dbReference type="GO" id="GO:0005886">
    <property type="term" value="C:plasma membrane"/>
    <property type="evidence" value="ECO:0007669"/>
    <property type="project" value="UniProtKB-SubCell"/>
</dbReference>
<keyword evidence="7 8" id="KW-0472">Membrane</keyword>
<comment type="subcellular location">
    <subcellularLocation>
        <location evidence="1 8">Cell membrane</location>
        <topology evidence="1 8">Multi-pass membrane protein</topology>
    </subcellularLocation>
</comment>
<dbReference type="InterPro" id="IPR052017">
    <property type="entry name" value="TSUP"/>
</dbReference>
<evidence type="ECO:0000256" key="1">
    <source>
        <dbReference type="ARBA" id="ARBA00004651"/>
    </source>
</evidence>
<dbReference type="PANTHER" id="PTHR30269">
    <property type="entry name" value="TRANSMEMBRANE PROTEIN YFCA"/>
    <property type="match status" value="1"/>
</dbReference>
<evidence type="ECO:0000313" key="9">
    <source>
        <dbReference type="EMBL" id="SEO15323.1"/>
    </source>
</evidence>
<feature type="transmembrane region" description="Helical" evidence="8">
    <location>
        <begin position="45"/>
        <end position="63"/>
    </location>
</feature>
<evidence type="ECO:0000256" key="8">
    <source>
        <dbReference type="RuleBase" id="RU363041"/>
    </source>
</evidence>
<sequence>METYVLVLLCLAAFAAGFIDAIVGGGGLIQTPMGLILLPNLPVSTVIGTLKVPAFSGTSFAAYQYLKNVDMNWKLLSIMMLLAFPSAFLGSTLLTYVSNDFMKPLLLVVLSFLVIYTYAKKNFGQHIEKNHSPRTQIWNAVGISFVVGLYDGFIGPGTGSFLVVAFIAIMGFDFLHASANAKMVNLATNFGSICLFILKGKIIWAIALPMAASNALGGWIGAKLAINKGNSFIRVFFLVVVVGTLIRFAYDVFFK</sequence>
<dbReference type="Proteomes" id="UP000198657">
    <property type="component" value="Unassembled WGS sequence"/>
</dbReference>
<dbReference type="RefSeq" id="WP_091170197.1">
    <property type="nucleotide sequence ID" value="NZ_CBCSFM010000005.1"/>
</dbReference>
<keyword evidence="3" id="KW-0813">Transport</keyword>
<evidence type="ECO:0000256" key="3">
    <source>
        <dbReference type="ARBA" id="ARBA00022448"/>
    </source>
</evidence>
<dbReference type="EMBL" id="FODN01000003">
    <property type="protein sequence ID" value="SEO15323.1"/>
    <property type="molecule type" value="Genomic_DNA"/>
</dbReference>
<protein>
    <recommendedName>
        <fullName evidence="8">Probable membrane transporter protein</fullName>
    </recommendedName>
</protein>
<keyword evidence="10" id="KW-1185">Reference proteome</keyword>
<feature type="transmembrane region" description="Helical" evidence="8">
    <location>
        <begin position="75"/>
        <end position="95"/>
    </location>
</feature>
<dbReference type="PANTHER" id="PTHR30269:SF0">
    <property type="entry name" value="MEMBRANE TRANSPORTER PROTEIN YFCA-RELATED"/>
    <property type="match status" value="1"/>
</dbReference>
<keyword evidence="5 8" id="KW-0812">Transmembrane</keyword>
<comment type="similarity">
    <text evidence="2 8">Belongs to the 4-toluene sulfonate uptake permease (TSUP) (TC 2.A.102) family.</text>
</comment>
<feature type="transmembrane region" description="Helical" evidence="8">
    <location>
        <begin position="101"/>
        <end position="119"/>
    </location>
</feature>
<evidence type="ECO:0000256" key="5">
    <source>
        <dbReference type="ARBA" id="ARBA00022692"/>
    </source>
</evidence>
<keyword evidence="6 8" id="KW-1133">Transmembrane helix</keyword>
<dbReference type="InterPro" id="IPR002781">
    <property type="entry name" value="TM_pro_TauE-like"/>
</dbReference>
<feature type="transmembrane region" description="Helical" evidence="8">
    <location>
        <begin position="140"/>
        <end position="170"/>
    </location>
</feature>
<proteinExistence type="inferred from homology"/>
<organism evidence="9 10">
    <name type="scientific">Flavobacterium sinopsychrotolerans</name>
    <dbReference type="NCBI Taxonomy" id="604089"/>
    <lineage>
        <taxon>Bacteria</taxon>
        <taxon>Pseudomonadati</taxon>
        <taxon>Bacteroidota</taxon>
        <taxon>Flavobacteriia</taxon>
        <taxon>Flavobacteriales</taxon>
        <taxon>Flavobacteriaceae</taxon>
        <taxon>Flavobacterium</taxon>
    </lineage>
</organism>
<dbReference type="AlphaFoldDB" id="A0A1H8MDC2"/>
<name>A0A1H8MDC2_9FLAO</name>
<evidence type="ECO:0000313" key="10">
    <source>
        <dbReference type="Proteomes" id="UP000198657"/>
    </source>
</evidence>
<gene>
    <name evidence="9" type="ORF">SAMN04487942_1941</name>
</gene>
<dbReference type="Pfam" id="PF01925">
    <property type="entry name" value="TauE"/>
    <property type="match status" value="1"/>
</dbReference>
<accession>A0A1H8MDC2</accession>